<sequence>MPVLPGAEPFASDPGDGTREIGVVLSHGLTGTPQSMRAWGEALAAEGIGVRGPRLPGHGTRWQDLNRTRWPDWYGEVERAVDDLRREYRSVFVFGQSMGGTLTLRLAQERGDDLAGIALVNPSVTTLRKDAAVAPYIQWIVPWVPGVANDIKKPGVTELAYDRLPTRAAVSLTALWRLVRADLGRVRCPVLLFHSPTDHVVEPVNSTLVLDGIGSDDVTDVVLADSHHVATLDNDAPRIVTDSVAFVRRVHAARTAEHSVPDPTGSTSGTTA</sequence>
<gene>
    <name evidence="2" type="ORF">WCD41_21395</name>
</gene>
<dbReference type="InterPro" id="IPR029058">
    <property type="entry name" value="AB_hydrolase_fold"/>
</dbReference>
<dbReference type="PANTHER" id="PTHR11614">
    <property type="entry name" value="PHOSPHOLIPASE-RELATED"/>
    <property type="match status" value="1"/>
</dbReference>
<feature type="domain" description="Serine aminopeptidase S33" evidence="1">
    <location>
        <begin position="23"/>
        <end position="233"/>
    </location>
</feature>
<keyword evidence="3" id="KW-1185">Reference proteome</keyword>
<dbReference type="Pfam" id="PF12146">
    <property type="entry name" value="Hydrolase_4"/>
    <property type="match status" value="1"/>
</dbReference>
<evidence type="ECO:0000313" key="2">
    <source>
        <dbReference type="EMBL" id="MEJ2889029.1"/>
    </source>
</evidence>
<dbReference type="EMBL" id="JBBEGL010000006">
    <property type="protein sequence ID" value="MEJ2889029.1"/>
    <property type="molecule type" value="Genomic_DNA"/>
</dbReference>
<evidence type="ECO:0000259" key="1">
    <source>
        <dbReference type="Pfam" id="PF12146"/>
    </source>
</evidence>
<comment type="caution">
    <text evidence="2">The sequence shown here is derived from an EMBL/GenBank/DDBJ whole genome shotgun (WGS) entry which is preliminary data.</text>
</comment>
<reference evidence="2 3" key="1">
    <citation type="submission" date="2024-03" db="EMBL/GenBank/DDBJ databases">
        <title>Actinomycetospora sp. OC33-EN06, a novel actinomycete isolated from wild orchid (Aerides multiflora).</title>
        <authorList>
            <person name="Suriyachadkun C."/>
        </authorList>
    </citation>
    <scope>NUCLEOTIDE SEQUENCE [LARGE SCALE GENOMIC DNA]</scope>
    <source>
        <strain evidence="2 3">OC33-EN06</strain>
    </source>
</reference>
<dbReference type="Proteomes" id="UP001370100">
    <property type="component" value="Unassembled WGS sequence"/>
</dbReference>
<protein>
    <submittedName>
        <fullName evidence="2">Alpha/beta fold hydrolase</fullName>
    </submittedName>
</protein>
<dbReference type="RefSeq" id="WP_337716192.1">
    <property type="nucleotide sequence ID" value="NZ_JBBEGL010000006.1"/>
</dbReference>
<evidence type="ECO:0000313" key="3">
    <source>
        <dbReference type="Proteomes" id="UP001370100"/>
    </source>
</evidence>
<dbReference type="InterPro" id="IPR012354">
    <property type="entry name" value="Esterase_lipase"/>
</dbReference>
<dbReference type="InterPro" id="IPR022742">
    <property type="entry name" value="Hydrolase_4"/>
</dbReference>
<dbReference type="PIRSF" id="PIRSF017388">
    <property type="entry name" value="Esterase_lipase"/>
    <property type="match status" value="1"/>
</dbReference>
<keyword evidence="2" id="KW-0378">Hydrolase</keyword>
<proteinExistence type="predicted"/>
<dbReference type="SUPFAM" id="SSF53474">
    <property type="entry name" value="alpha/beta-Hydrolases"/>
    <property type="match status" value="1"/>
</dbReference>
<dbReference type="InterPro" id="IPR051044">
    <property type="entry name" value="MAG_DAG_Lipase"/>
</dbReference>
<dbReference type="GO" id="GO:0016787">
    <property type="term" value="F:hydrolase activity"/>
    <property type="evidence" value="ECO:0007669"/>
    <property type="project" value="UniProtKB-KW"/>
</dbReference>
<organism evidence="2 3">
    <name type="scientific">Actinomycetospora aeridis</name>
    <dbReference type="NCBI Taxonomy" id="3129231"/>
    <lineage>
        <taxon>Bacteria</taxon>
        <taxon>Bacillati</taxon>
        <taxon>Actinomycetota</taxon>
        <taxon>Actinomycetes</taxon>
        <taxon>Pseudonocardiales</taxon>
        <taxon>Pseudonocardiaceae</taxon>
        <taxon>Actinomycetospora</taxon>
    </lineage>
</organism>
<name>A0ABU8NCB0_9PSEU</name>
<accession>A0ABU8NCB0</accession>
<dbReference type="Gene3D" id="3.40.50.1820">
    <property type="entry name" value="alpha/beta hydrolase"/>
    <property type="match status" value="1"/>
</dbReference>